<keyword evidence="1" id="KW-1133">Transmembrane helix</keyword>
<name>A0ABM6JQ53_9GAMM</name>
<evidence type="ECO:0000313" key="2">
    <source>
        <dbReference type="EMBL" id="ARD24337.1"/>
    </source>
</evidence>
<evidence type="ECO:0000313" key="3">
    <source>
        <dbReference type="Proteomes" id="UP000191820"/>
    </source>
</evidence>
<feature type="transmembrane region" description="Helical" evidence="1">
    <location>
        <begin position="274"/>
        <end position="291"/>
    </location>
</feature>
<feature type="transmembrane region" description="Helical" evidence="1">
    <location>
        <begin position="411"/>
        <end position="428"/>
    </location>
</feature>
<protein>
    <recommendedName>
        <fullName evidence="4">ABC transporter permease</fullName>
    </recommendedName>
</protein>
<feature type="transmembrane region" description="Helical" evidence="1">
    <location>
        <begin position="377"/>
        <end position="399"/>
    </location>
</feature>
<dbReference type="RefSeq" id="WP_080917237.1">
    <property type="nucleotide sequence ID" value="NZ_CP020472.1"/>
</dbReference>
<keyword evidence="3" id="KW-1185">Reference proteome</keyword>
<feature type="transmembrane region" description="Helical" evidence="1">
    <location>
        <begin position="350"/>
        <end position="370"/>
    </location>
</feature>
<feature type="transmembrane region" description="Helical" evidence="1">
    <location>
        <begin position="241"/>
        <end position="268"/>
    </location>
</feature>
<feature type="transmembrane region" description="Helical" evidence="1">
    <location>
        <begin position="153"/>
        <end position="171"/>
    </location>
</feature>
<keyword evidence="1" id="KW-0472">Membrane</keyword>
<sequence length="441" mass="48741">MNHSHVNPTKRSPESIGVKQCLNGFYSLWCRDFGSVSFLLVALLGIGLAVLAIISKPEQVDVISIALGMCILSISVAIAWQFIKLSANEQGVLIPGYYQRVKQQAALVFIVMMLTCISVLLLSPQPINIGFLLAYLSVGMGFILACLNRPQRFNFSVFVFVILPILPEVIASLPVEVGHFLALLPVVLGALIYRKLQRFSWNPHARSIYLNGLETGWMIGPIAGQNRWFIKLTQFLHPASYFIGPMLGMLLLVLPILSIIAILLSAYFDAEVPVIMVLSQMLIMVCSLIHWTRVQRWRAAETLFMLPTFSGKRGLVDQFFKAQLHLLVIVLSIITVITLVSALFNAQMTLLAGLHIVASTIWASGMALALGAMSRSVLQISLTMLIVIVHSVWLSTSLVDLREQGMITASYYWGDLGLLLLMGLLLVISKHKLWKNGVASL</sequence>
<dbReference type="Proteomes" id="UP000191820">
    <property type="component" value="Chromosome"/>
</dbReference>
<reference evidence="2 3" key="1">
    <citation type="submission" date="2017-03" db="EMBL/GenBank/DDBJ databases">
        <title>Genome sequencing of Shewanella japonica KCTC 22435.</title>
        <authorList>
            <person name="Kim K.M."/>
        </authorList>
    </citation>
    <scope>NUCLEOTIDE SEQUENCE [LARGE SCALE GENOMIC DNA]</scope>
    <source>
        <strain evidence="2 3">KCTC 22435</strain>
    </source>
</reference>
<gene>
    <name evidence="2" type="ORF">SJ2017_4110</name>
</gene>
<evidence type="ECO:0000256" key="1">
    <source>
        <dbReference type="SAM" id="Phobius"/>
    </source>
</evidence>
<feature type="transmembrane region" description="Helical" evidence="1">
    <location>
        <begin position="129"/>
        <end position="146"/>
    </location>
</feature>
<evidence type="ECO:0008006" key="4">
    <source>
        <dbReference type="Google" id="ProtNLM"/>
    </source>
</evidence>
<proteinExistence type="predicted"/>
<feature type="transmembrane region" description="Helical" evidence="1">
    <location>
        <begin position="322"/>
        <end position="344"/>
    </location>
</feature>
<keyword evidence="1" id="KW-0812">Transmembrane</keyword>
<feature type="transmembrane region" description="Helical" evidence="1">
    <location>
        <begin position="33"/>
        <end position="54"/>
    </location>
</feature>
<accession>A0ABM6JQ53</accession>
<feature type="transmembrane region" description="Helical" evidence="1">
    <location>
        <begin position="60"/>
        <end position="83"/>
    </location>
</feature>
<dbReference type="EMBL" id="CP020472">
    <property type="protein sequence ID" value="ARD24337.1"/>
    <property type="molecule type" value="Genomic_DNA"/>
</dbReference>
<feature type="transmembrane region" description="Helical" evidence="1">
    <location>
        <begin position="104"/>
        <end position="123"/>
    </location>
</feature>
<organism evidence="2 3">
    <name type="scientific">Shewanella japonica</name>
    <dbReference type="NCBI Taxonomy" id="93973"/>
    <lineage>
        <taxon>Bacteria</taxon>
        <taxon>Pseudomonadati</taxon>
        <taxon>Pseudomonadota</taxon>
        <taxon>Gammaproteobacteria</taxon>
        <taxon>Alteromonadales</taxon>
        <taxon>Shewanellaceae</taxon>
        <taxon>Shewanella</taxon>
    </lineage>
</organism>